<proteinExistence type="predicted"/>
<dbReference type="EMBL" id="WMBQ01000001">
    <property type="protein sequence ID" value="MTD94841.1"/>
    <property type="molecule type" value="Genomic_DNA"/>
</dbReference>
<evidence type="ECO:0008006" key="3">
    <source>
        <dbReference type="Google" id="ProtNLM"/>
    </source>
</evidence>
<name>A0A6I3KQ65_9HYPH</name>
<dbReference type="SUPFAM" id="SSF56935">
    <property type="entry name" value="Porins"/>
    <property type="match status" value="1"/>
</dbReference>
<keyword evidence="2" id="KW-1185">Reference proteome</keyword>
<dbReference type="AlphaFoldDB" id="A0A6I3KQ65"/>
<dbReference type="Proteomes" id="UP000440694">
    <property type="component" value="Unassembled WGS sequence"/>
</dbReference>
<gene>
    <name evidence="1" type="ORF">GIW81_10910</name>
</gene>
<protein>
    <recommendedName>
        <fullName evidence="3">Porin</fullName>
    </recommendedName>
</protein>
<sequence>MATLLVVATAGGATAEDSSCCSDLDQRVAELESMVARKGNRTVSLQVTGLVNNAVMTWDDGAERNAYVVTNDNQRSRFSFVGKAAIDAIWEAGYAIDIGLRAANSKLVNQLTDNDRVLRRDFDVRSSVWYLRNKHLGAGFIGTTFAATDRIANSNVTQTAMFNQYAAPENTGLGMFLRSASNGRLTRSLLNWRRIIGAGGDQPGESQRGFSLLKYVSPTWNGFTAAADWVVTDFWDVALRYRKEMHGFDVGAGIGYLQLVPGSRTRSVCSIAILDDGGDSPACRQLLGSVSAKHLDTGLFANFGFEYTLDGIADDTDRFANTGVGDHELLLSGQFGIERPYLSLGKTTIYGEYYNYSGAAPTALLVGPGDPLNPTGVGSWAVWQSSVAIWGAGIAQGIDSAAMILYLSYKHVTGDLTLRQLNGVEATGPVAGAPIDDLDLLLSGAVIRF</sequence>
<accession>A0A6I3KQ65</accession>
<evidence type="ECO:0000313" key="2">
    <source>
        <dbReference type="Proteomes" id="UP000440694"/>
    </source>
</evidence>
<evidence type="ECO:0000313" key="1">
    <source>
        <dbReference type="EMBL" id="MTD94841.1"/>
    </source>
</evidence>
<dbReference type="InterPro" id="IPR023614">
    <property type="entry name" value="Porin_dom_sf"/>
</dbReference>
<comment type="caution">
    <text evidence="1">The sequence shown here is derived from an EMBL/GenBank/DDBJ whole genome shotgun (WGS) entry which is preliminary data.</text>
</comment>
<organism evidence="1 2">
    <name type="scientific">Hyphomicrobium album</name>
    <dbReference type="NCBI Taxonomy" id="2665159"/>
    <lineage>
        <taxon>Bacteria</taxon>
        <taxon>Pseudomonadati</taxon>
        <taxon>Pseudomonadota</taxon>
        <taxon>Alphaproteobacteria</taxon>
        <taxon>Hyphomicrobiales</taxon>
        <taxon>Hyphomicrobiaceae</taxon>
        <taxon>Hyphomicrobium</taxon>
    </lineage>
</organism>
<dbReference type="Gene3D" id="2.40.160.10">
    <property type="entry name" value="Porin"/>
    <property type="match status" value="1"/>
</dbReference>
<reference evidence="1 2" key="1">
    <citation type="submission" date="2019-11" db="EMBL/GenBank/DDBJ databases">
        <title>Identification of a novel strain.</title>
        <authorList>
            <person name="Xu Q."/>
            <person name="Wang G."/>
        </authorList>
    </citation>
    <scope>NUCLEOTIDE SEQUENCE [LARGE SCALE GENOMIC DNA]</scope>
    <source>
        <strain evidence="2">xq</strain>
    </source>
</reference>